<feature type="transmembrane region" description="Helical" evidence="1">
    <location>
        <begin position="289"/>
        <end position="313"/>
    </location>
</feature>
<proteinExistence type="predicted"/>
<organism evidence="2">
    <name type="scientific">Sinomonas puerhi</name>
    <dbReference type="NCBI Taxonomy" id="3238584"/>
    <lineage>
        <taxon>Bacteria</taxon>
        <taxon>Bacillati</taxon>
        <taxon>Actinomycetota</taxon>
        <taxon>Actinomycetes</taxon>
        <taxon>Micrococcales</taxon>
        <taxon>Micrococcaceae</taxon>
        <taxon>Sinomonas</taxon>
    </lineage>
</organism>
<gene>
    <name evidence="2" type="ORF">AB5L97_01675</name>
</gene>
<dbReference type="KEGG" id="spue:AB5L97_01675"/>
<feature type="transmembrane region" description="Helical" evidence="1">
    <location>
        <begin position="325"/>
        <end position="343"/>
    </location>
</feature>
<evidence type="ECO:0000256" key="1">
    <source>
        <dbReference type="SAM" id="Phobius"/>
    </source>
</evidence>
<feature type="transmembrane region" description="Helical" evidence="1">
    <location>
        <begin position="399"/>
        <end position="416"/>
    </location>
</feature>
<dbReference type="AlphaFoldDB" id="A0AB39L6E8"/>
<protein>
    <submittedName>
        <fullName evidence="2">Uncharacterized protein</fullName>
    </submittedName>
</protein>
<feature type="transmembrane region" description="Helical" evidence="1">
    <location>
        <begin position="176"/>
        <end position="194"/>
    </location>
</feature>
<feature type="transmembrane region" description="Helical" evidence="1">
    <location>
        <begin position="250"/>
        <end position="269"/>
    </location>
</feature>
<reference evidence="2" key="1">
    <citation type="submission" date="2024-07" db="EMBL/GenBank/DDBJ databases">
        <authorList>
            <person name="fu j."/>
        </authorList>
    </citation>
    <scope>NUCLEOTIDE SEQUENCE</scope>
    <source>
        <strain evidence="2">P10A9</strain>
    </source>
</reference>
<accession>A0AB39L6E8</accession>
<dbReference type="EMBL" id="CP163302">
    <property type="protein sequence ID" value="XDP45759.1"/>
    <property type="molecule type" value="Genomic_DNA"/>
</dbReference>
<feature type="transmembrane region" description="Helical" evidence="1">
    <location>
        <begin position="56"/>
        <end position="79"/>
    </location>
</feature>
<sequence length="432" mass="44452">MLYVALAALQLGIEVDLAPGPEDAPAARLVAASFAAFAAWAWSTSRDARLPLPSRLGRLALAGAASSAALLAASVAAWAVGAPGWLHGGLTDLAVLALAGSGAASRTRLDAAAAGDPQFAGATVAGAIAHAFAGWPTQAAAGVVRWRQGLRDRPQSGRMVHSPGVHEGRTSGRRGLLVAVFLVFLAAVLANGLLGYHVGGVVVSRYAAVTGLSLLLASTPGIVLTWLILVTVSGRPRIAASLQMAGDYSGRGLVCGFVVGITGFALDHVADRTSSPALEGFRAAEIGDWLALLLTLSAAGTMIGFALSQLRLLDLACQSWRYPKIAWLAAPPLIFVVQAVLGADLLDARRIYLALATGLTRGLAPVPPGGITEDLIVQDARYAFAVDQTNITALIPDPVWLAGLWGAAAAVFLWGMEWRGSARASSERASLG</sequence>
<dbReference type="RefSeq" id="WP_369046216.1">
    <property type="nucleotide sequence ID" value="NZ_CP163302.1"/>
</dbReference>
<name>A0AB39L6E8_9MICC</name>
<feature type="transmembrane region" description="Helical" evidence="1">
    <location>
        <begin position="206"/>
        <end position="229"/>
    </location>
</feature>
<evidence type="ECO:0000313" key="2">
    <source>
        <dbReference type="EMBL" id="XDP45759.1"/>
    </source>
</evidence>
<keyword evidence="1" id="KW-0812">Transmembrane</keyword>
<keyword evidence="1" id="KW-0472">Membrane</keyword>
<keyword evidence="1" id="KW-1133">Transmembrane helix</keyword>